<evidence type="ECO:0000313" key="2">
    <source>
        <dbReference type="EMBL" id="KAL2628803.1"/>
    </source>
</evidence>
<proteinExistence type="predicted"/>
<evidence type="ECO:0000256" key="1">
    <source>
        <dbReference type="SAM" id="MobiDB-lite"/>
    </source>
</evidence>
<sequence length="72" mass="8025">MSGDEPEIGGGRREYGRTASRISPRAQGVVRTGREISNWEKTWYLNFVGGLVGSKRVQEAPTFGRKTRKGIE</sequence>
<dbReference type="EMBL" id="JBHFFA010000004">
    <property type="protein sequence ID" value="KAL2628803.1"/>
    <property type="molecule type" value="Genomic_DNA"/>
</dbReference>
<accession>A0ABD1YDG0</accession>
<evidence type="ECO:0000313" key="3">
    <source>
        <dbReference type="Proteomes" id="UP001605036"/>
    </source>
</evidence>
<feature type="region of interest" description="Disordered" evidence="1">
    <location>
        <begin position="1"/>
        <end position="20"/>
    </location>
</feature>
<comment type="caution">
    <text evidence="2">The sequence shown here is derived from an EMBL/GenBank/DDBJ whole genome shotgun (WGS) entry which is preliminary data.</text>
</comment>
<gene>
    <name evidence="2" type="ORF">R1flu_013489</name>
</gene>
<name>A0ABD1YDG0_9MARC</name>
<dbReference type="AlphaFoldDB" id="A0ABD1YDG0"/>
<organism evidence="2 3">
    <name type="scientific">Riccia fluitans</name>
    <dbReference type="NCBI Taxonomy" id="41844"/>
    <lineage>
        <taxon>Eukaryota</taxon>
        <taxon>Viridiplantae</taxon>
        <taxon>Streptophyta</taxon>
        <taxon>Embryophyta</taxon>
        <taxon>Marchantiophyta</taxon>
        <taxon>Marchantiopsida</taxon>
        <taxon>Marchantiidae</taxon>
        <taxon>Marchantiales</taxon>
        <taxon>Ricciaceae</taxon>
        <taxon>Riccia</taxon>
    </lineage>
</organism>
<protein>
    <submittedName>
        <fullName evidence="2">Uncharacterized protein</fullName>
    </submittedName>
</protein>
<keyword evidence="3" id="KW-1185">Reference proteome</keyword>
<dbReference type="Proteomes" id="UP001605036">
    <property type="component" value="Unassembled WGS sequence"/>
</dbReference>
<reference evidence="2 3" key="1">
    <citation type="submission" date="2024-09" db="EMBL/GenBank/DDBJ databases">
        <title>Chromosome-scale assembly of Riccia fluitans.</title>
        <authorList>
            <person name="Paukszto L."/>
            <person name="Sawicki J."/>
            <person name="Karawczyk K."/>
            <person name="Piernik-Szablinska J."/>
            <person name="Szczecinska M."/>
            <person name="Mazdziarz M."/>
        </authorList>
    </citation>
    <scope>NUCLEOTIDE SEQUENCE [LARGE SCALE GENOMIC DNA]</scope>
    <source>
        <strain evidence="2">Rf_01</strain>
        <tissue evidence="2">Aerial parts of the thallus</tissue>
    </source>
</reference>